<feature type="compositionally biased region" description="Basic and acidic residues" evidence="1">
    <location>
        <begin position="25"/>
        <end position="34"/>
    </location>
</feature>
<sequence length="108" mass="12533">MNPLSTHFLKSLHCKTLKRGYHQRNFREQSEKARASSKHNSNSARLGPHGYWGKKPQWQKDMPYGELSSQLYEIKSERSRDNVMGRRSKNESGSNIIPPKIQPIVNKL</sequence>
<feature type="region of interest" description="Disordered" evidence="1">
    <location>
        <begin position="20"/>
        <end position="59"/>
    </location>
</feature>
<dbReference type="PANTHER" id="PTHR33018:SF37">
    <property type="entry name" value="TRANSPOSASE TNP1_EN_SPM-LIKE DOMAIN-CONTAINING PROTEIN"/>
    <property type="match status" value="1"/>
</dbReference>
<accession>A0AAU9LNJ3</accession>
<evidence type="ECO:0000313" key="3">
    <source>
        <dbReference type="Proteomes" id="UP001157418"/>
    </source>
</evidence>
<comment type="caution">
    <text evidence="2">The sequence shown here is derived from an EMBL/GenBank/DDBJ whole genome shotgun (WGS) entry which is preliminary data.</text>
</comment>
<dbReference type="EMBL" id="CAKMRJ010000099">
    <property type="protein sequence ID" value="CAH1417518.1"/>
    <property type="molecule type" value="Genomic_DNA"/>
</dbReference>
<organism evidence="2 3">
    <name type="scientific">Lactuca virosa</name>
    <dbReference type="NCBI Taxonomy" id="75947"/>
    <lineage>
        <taxon>Eukaryota</taxon>
        <taxon>Viridiplantae</taxon>
        <taxon>Streptophyta</taxon>
        <taxon>Embryophyta</taxon>
        <taxon>Tracheophyta</taxon>
        <taxon>Spermatophyta</taxon>
        <taxon>Magnoliopsida</taxon>
        <taxon>eudicotyledons</taxon>
        <taxon>Gunneridae</taxon>
        <taxon>Pentapetalae</taxon>
        <taxon>asterids</taxon>
        <taxon>campanulids</taxon>
        <taxon>Asterales</taxon>
        <taxon>Asteraceae</taxon>
        <taxon>Cichorioideae</taxon>
        <taxon>Cichorieae</taxon>
        <taxon>Lactucinae</taxon>
        <taxon>Lactuca</taxon>
    </lineage>
</organism>
<dbReference type="PANTHER" id="PTHR33018">
    <property type="entry name" value="OS10G0338966 PROTEIN-RELATED"/>
    <property type="match status" value="1"/>
</dbReference>
<feature type="region of interest" description="Disordered" evidence="1">
    <location>
        <begin position="76"/>
        <end position="108"/>
    </location>
</feature>
<evidence type="ECO:0000256" key="1">
    <source>
        <dbReference type="SAM" id="MobiDB-lite"/>
    </source>
</evidence>
<dbReference type="Proteomes" id="UP001157418">
    <property type="component" value="Unassembled WGS sequence"/>
</dbReference>
<name>A0AAU9LNJ3_9ASTR</name>
<feature type="non-terminal residue" evidence="2">
    <location>
        <position position="108"/>
    </location>
</feature>
<evidence type="ECO:0000313" key="2">
    <source>
        <dbReference type="EMBL" id="CAH1417518.1"/>
    </source>
</evidence>
<dbReference type="AlphaFoldDB" id="A0AAU9LNJ3"/>
<reference evidence="2 3" key="1">
    <citation type="submission" date="2022-01" db="EMBL/GenBank/DDBJ databases">
        <authorList>
            <person name="Xiong W."/>
            <person name="Schranz E."/>
        </authorList>
    </citation>
    <scope>NUCLEOTIDE SEQUENCE [LARGE SCALE GENOMIC DNA]</scope>
</reference>
<proteinExistence type="predicted"/>
<keyword evidence="3" id="KW-1185">Reference proteome</keyword>
<feature type="compositionally biased region" description="Basic and acidic residues" evidence="1">
    <location>
        <begin position="76"/>
        <end position="90"/>
    </location>
</feature>
<protein>
    <submittedName>
        <fullName evidence="2">Uncharacterized protein</fullName>
    </submittedName>
</protein>
<gene>
    <name evidence="2" type="ORF">LVIROSA_LOCUS5196</name>
</gene>